<proteinExistence type="predicted"/>
<dbReference type="EMBL" id="GGEC01064697">
    <property type="protein sequence ID" value="MBX45181.1"/>
    <property type="molecule type" value="Transcribed_RNA"/>
</dbReference>
<organism evidence="1">
    <name type="scientific">Rhizophora mucronata</name>
    <name type="common">Asiatic mangrove</name>
    <dbReference type="NCBI Taxonomy" id="61149"/>
    <lineage>
        <taxon>Eukaryota</taxon>
        <taxon>Viridiplantae</taxon>
        <taxon>Streptophyta</taxon>
        <taxon>Embryophyta</taxon>
        <taxon>Tracheophyta</taxon>
        <taxon>Spermatophyta</taxon>
        <taxon>Magnoliopsida</taxon>
        <taxon>eudicotyledons</taxon>
        <taxon>Gunneridae</taxon>
        <taxon>Pentapetalae</taxon>
        <taxon>rosids</taxon>
        <taxon>fabids</taxon>
        <taxon>Malpighiales</taxon>
        <taxon>Rhizophoraceae</taxon>
        <taxon>Rhizophora</taxon>
    </lineage>
</organism>
<dbReference type="AlphaFoldDB" id="A0A2P2NS03"/>
<evidence type="ECO:0000313" key="1">
    <source>
        <dbReference type="EMBL" id="MBX45181.1"/>
    </source>
</evidence>
<protein>
    <submittedName>
        <fullName evidence="1">Uncharacterized protein</fullName>
    </submittedName>
</protein>
<sequence length="27" mass="3305">MNVIHPYEANNKKLYNSSRFRSPYNFN</sequence>
<reference evidence="1" key="1">
    <citation type="submission" date="2018-02" db="EMBL/GenBank/DDBJ databases">
        <title>Rhizophora mucronata_Transcriptome.</title>
        <authorList>
            <person name="Meera S.P."/>
            <person name="Sreeshan A."/>
            <person name="Augustine A."/>
        </authorList>
    </citation>
    <scope>NUCLEOTIDE SEQUENCE</scope>
    <source>
        <tissue evidence="1">Leaf</tissue>
    </source>
</reference>
<accession>A0A2P2NS03</accession>
<name>A0A2P2NS03_RHIMU</name>